<sequence>MIHNIRYRVFVYADENEEELLKGLKNLLPTAKPDRELAEGILEDDIVILSGKIERKKETKDFLKNLLDMDKKSLCKLSDDLERKIDKNGNLFLRFSKSSACEENWEICDTGDSIHLKIKIAAYPAKKNVAISLLNDILDDYI</sequence>
<name>A0A1V6N3I5_METAZ</name>
<proteinExistence type="predicted"/>
<dbReference type="Proteomes" id="UP000191661">
    <property type="component" value="Unassembled WGS sequence"/>
</dbReference>
<dbReference type="EMBL" id="JXMW01000005">
    <property type="protein sequence ID" value="OQD59214.1"/>
    <property type="molecule type" value="Genomic_DNA"/>
</dbReference>
<dbReference type="OrthoDB" id="10874at2157"/>
<reference evidence="1 2" key="1">
    <citation type="submission" date="2014-12" db="EMBL/GenBank/DDBJ databases">
        <title>Genome sequence of Methanobrevibacter arboriphilicus DH1, DSM1125.</title>
        <authorList>
            <person name="Poehlein A."/>
            <person name="Thauer R.K."/>
            <person name="Seedorf H."/>
            <person name="Daniel R."/>
        </authorList>
    </citation>
    <scope>NUCLEOTIDE SEQUENCE [LARGE SCALE GENOMIC DNA]</scope>
    <source>
        <strain evidence="1 2">DH1</strain>
    </source>
</reference>
<dbReference type="AlphaFoldDB" id="A0A1V6N3I5"/>
<accession>A0A1V6N3I5</accession>
<dbReference type="RefSeq" id="WP_080459894.1">
    <property type="nucleotide sequence ID" value="NZ_JXMW01000005.1"/>
</dbReference>
<dbReference type="PANTHER" id="PTHR38816:SF1">
    <property type="entry name" value="EXOSOME SUBUNIT"/>
    <property type="match status" value="1"/>
</dbReference>
<gene>
    <name evidence="1" type="ORF">MBBAR_5c00570</name>
</gene>
<comment type="caution">
    <text evidence="1">The sequence shown here is derived from an EMBL/GenBank/DDBJ whole genome shotgun (WGS) entry which is preliminary data.</text>
</comment>
<protein>
    <submittedName>
        <fullName evidence="1">Exosome subunit</fullName>
    </submittedName>
</protein>
<dbReference type="InterPro" id="IPR002739">
    <property type="entry name" value="PAB1135-like"/>
</dbReference>
<dbReference type="Gene3D" id="3.30.1440.10">
    <property type="match status" value="1"/>
</dbReference>
<dbReference type="NCBIfam" id="NF011141">
    <property type="entry name" value="PRK14555.1-1"/>
    <property type="match status" value="1"/>
</dbReference>
<organism evidence="1 2">
    <name type="scientific">Methanobrevibacter arboriphilus JCM 13429 = DSM 1125</name>
    <dbReference type="NCBI Taxonomy" id="1300164"/>
    <lineage>
        <taxon>Archaea</taxon>
        <taxon>Methanobacteriati</taxon>
        <taxon>Methanobacteriota</taxon>
        <taxon>Methanomada group</taxon>
        <taxon>Methanobacteria</taxon>
        <taxon>Methanobacteriales</taxon>
        <taxon>Methanobacteriaceae</taxon>
        <taxon>Methanobrevibacter</taxon>
    </lineage>
</organism>
<evidence type="ECO:0000313" key="2">
    <source>
        <dbReference type="Proteomes" id="UP000191661"/>
    </source>
</evidence>
<dbReference type="Pfam" id="PF01877">
    <property type="entry name" value="RNA_binding"/>
    <property type="match status" value="1"/>
</dbReference>
<keyword evidence="2" id="KW-1185">Reference proteome</keyword>
<dbReference type="SUPFAM" id="SSF55282">
    <property type="entry name" value="RL5-like"/>
    <property type="match status" value="1"/>
</dbReference>
<evidence type="ECO:0000313" key="1">
    <source>
        <dbReference type="EMBL" id="OQD59214.1"/>
    </source>
</evidence>
<dbReference type="PANTHER" id="PTHR38816">
    <property type="entry name" value="EXOSOME SUBUNIT, DUF54 FAMILY-RELATED"/>
    <property type="match status" value="1"/>
</dbReference>
<dbReference type="InterPro" id="IPR022803">
    <property type="entry name" value="Ribosomal_uL5_dom_sf"/>
</dbReference>